<feature type="region of interest" description="Disordered" evidence="1">
    <location>
        <begin position="1"/>
        <end position="37"/>
    </location>
</feature>
<feature type="transmembrane region" description="Helical" evidence="2">
    <location>
        <begin position="96"/>
        <end position="116"/>
    </location>
</feature>
<proteinExistence type="predicted"/>
<feature type="transmembrane region" description="Helical" evidence="2">
    <location>
        <begin position="47"/>
        <end position="68"/>
    </location>
</feature>
<sequence>MTPRTRITSRSRAASKDPATVGPDSASVDVPPGSSSRRTLRARWPEWVGYAAATWSLVYGVLGVYWFLGGGGYPFGADLDPSGKAISLLDSVPPRVVAGAIAVVGLAGAVIAVVMARRRLAGPRAAALIGFAGTLGVVLTAVIPDFRPLMAVARTPILLVGLPFGFPEGVSLSSFVSTMYTWVVLNQLLFMLGGVLWAATAVAFARRNRNACGSCGRTDEPAAGWTTPAGAARWGRWAAWTAFAVPLFYALTRWSWALAIPLGVNRAFLEEEARETPQIWIAGAALATLAVGGGVLTLGLIQRWGEVYPRWIPFLRGKPVRPRTAIVPATVVAVLLPGAGLLEIRAGIEMIEAGGFQDTWGPILPGFFWPLWAVALGAATLAYYFRRRGRCAVCGRLDPDPRAAAAG</sequence>
<organism evidence="3 4">
    <name type="scientific">Actinopolymorpha pittospori</name>
    <dbReference type="NCBI Taxonomy" id="648752"/>
    <lineage>
        <taxon>Bacteria</taxon>
        <taxon>Bacillati</taxon>
        <taxon>Actinomycetota</taxon>
        <taxon>Actinomycetes</taxon>
        <taxon>Propionibacteriales</taxon>
        <taxon>Actinopolymorphaceae</taxon>
        <taxon>Actinopolymorpha</taxon>
    </lineage>
</organism>
<evidence type="ECO:0000313" key="3">
    <source>
        <dbReference type="EMBL" id="MBE1606007.1"/>
    </source>
</evidence>
<keyword evidence="2" id="KW-0472">Membrane</keyword>
<feature type="transmembrane region" description="Helical" evidence="2">
    <location>
        <begin position="279"/>
        <end position="301"/>
    </location>
</feature>
<keyword evidence="4" id="KW-1185">Reference proteome</keyword>
<accession>A0A927MTF6</accession>
<evidence type="ECO:0000313" key="4">
    <source>
        <dbReference type="Proteomes" id="UP000638648"/>
    </source>
</evidence>
<name>A0A927MTF6_9ACTN</name>
<feature type="transmembrane region" description="Helical" evidence="2">
    <location>
        <begin position="125"/>
        <end position="143"/>
    </location>
</feature>
<feature type="compositionally biased region" description="Low complexity" evidence="1">
    <location>
        <begin position="1"/>
        <end position="12"/>
    </location>
</feature>
<protein>
    <submittedName>
        <fullName evidence="3">Uncharacterized protein</fullName>
    </submittedName>
</protein>
<feature type="transmembrane region" description="Helical" evidence="2">
    <location>
        <begin position="322"/>
        <end position="342"/>
    </location>
</feature>
<keyword evidence="2" id="KW-0812">Transmembrane</keyword>
<dbReference type="RefSeq" id="WP_192750212.1">
    <property type="nucleotide sequence ID" value="NZ_BAABJL010000025.1"/>
</dbReference>
<feature type="transmembrane region" description="Helical" evidence="2">
    <location>
        <begin position="237"/>
        <end position="259"/>
    </location>
</feature>
<dbReference type="Proteomes" id="UP000638648">
    <property type="component" value="Unassembled WGS sequence"/>
</dbReference>
<evidence type="ECO:0000256" key="1">
    <source>
        <dbReference type="SAM" id="MobiDB-lite"/>
    </source>
</evidence>
<comment type="caution">
    <text evidence="3">The sequence shown here is derived from an EMBL/GenBank/DDBJ whole genome shotgun (WGS) entry which is preliminary data.</text>
</comment>
<keyword evidence="2" id="KW-1133">Transmembrane helix</keyword>
<reference evidence="3" key="1">
    <citation type="submission" date="2020-10" db="EMBL/GenBank/DDBJ databases">
        <title>Sequencing the genomes of 1000 actinobacteria strains.</title>
        <authorList>
            <person name="Klenk H.-P."/>
        </authorList>
    </citation>
    <scope>NUCLEOTIDE SEQUENCE</scope>
    <source>
        <strain evidence="3">DSM 45354</strain>
    </source>
</reference>
<dbReference type="AlphaFoldDB" id="A0A927MTF6"/>
<feature type="transmembrane region" description="Helical" evidence="2">
    <location>
        <begin position="362"/>
        <end position="385"/>
    </location>
</feature>
<feature type="transmembrane region" description="Helical" evidence="2">
    <location>
        <begin position="179"/>
        <end position="204"/>
    </location>
</feature>
<dbReference type="EMBL" id="JADBEM010000001">
    <property type="protein sequence ID" value="MBE1606007.1"/>
    <property type="molecule type" value="Genomic_DNA"/>
</dbReference>
<evidence type="ECO:0000256" key="2">
    <source>
        <dbReference type="SAM" id="Phobius"/>
    </source>
</evidence>
<gene>
    <name evidence="3" type="ORF">HEB94_002855</name>
</gene>